<evidence type="ECO:0008006" key="4">
    <source>
        <dbReference type="Google" id="ProtNLM"/>
    </source>
</evidence>
<proteinExistence type="predicted"/>
<dbReference type="AlphaFoldDB" id="A0A3N0GNL7"/>
<evidence type="ECO:0000313" key="2">
    <source>
        <dbReference type="EMBL" id="RNM13971.1"/>
    </source>
</evidence>
<evidence type="ECO:0000256" key="1">
    <source>
        <dbReference type="SAM" id="SignalP"/>
    </source>
</evidence>
<dbReference type="EMBL" id="RJSF01000040">
    <property type="protein sequence ID" value="RNM13971.1"/>
    <property type="molecule type" value="Genomic_DNA"/>
</dbReference>
<feature type="chain" id="PRO_5017966788" description="DUF5666 domain-containing protein" evidence="1">
    <location>
        <begin position="28"/>
        <end position="424"/>
    </location>
</feature>
<reference evidence="2 3" key="1">
    <citation type="submission" date="2018-11" db="EMBL/GenBank/DDBJ databases">
        <authorList>
            <person name="Li F."/>
        </authorList>
    </citation>
    <scope>NUCLEOTIDE SEQUENCE [LARGE SCALE GENOMIC DNA]</scope>
    <source>
        <strain evidence="2 3">Gsoil 818</strain>
    </source>
</reference>
<comment type="caution">
    <text evidence="2">The sequence shown here is derived from an EMBL/GenBank/DDBJ whole genome shotgun (WGS) entry which is preliminary data.</text>
</comment>
<dbReference type="RefSeq" id="WP_148046711.1">
    <property type="nucleotide sequence ID" value="NZ_RJSF01000040.1"/>
</dbReference>
<dbReference type="Proteomes" id="UP000279994">
    <property type="component" value="Unassembled WGS sequence"/>
</dbReference>
<dbReference type="NCBIfam" id="NF040603">
    <property type="entry name" value="choice_anch_P"/>
    <property type="match status" value="2"/>
</dbReference>
<feature type="signal peptide" evidence="1">
    <location>
        <begin position="1"/>
        <end position="27"/>
    </location>
</feature>
<evidence type="ECO:0000313" key="3">
    <source>
        <dbReference type="Proteomes" id="UP000279994"/>
    </source>
</evidence>
<sequence length="424" mass="42255">MKSKLRILAVGVVSALAASMAAVPAHAAAPDYAYGGTAGGTQITAVGTTISSSATAQSALFGFQPGQSTNKIASVYVGGLAQVGAVTTDVTATSQGNGFQVVSHARTANVSLLGGAIKVQAVDTTSTAAADDSAPATAGTTTKFLGLTIGGKTYPVDVGPNTGVTIPGVASVTINAQHTAVNGQTAVTTGAGLIVTLLAPRGGAAAGAVIMLNPVFADVQPAHPDNPDAPSLGGLAYTAYVQAHAGTQVKAETGRLASVAQPLAGTGGQTLNNHLANAYVAGVLNLGVMDSYVTGVTTASYAKSELLTRTARLSLFGGLIQAGAIGSTSKVEMVGDQFTETGAFQFVNLKIAGKTIPVDVGPNTSIHIANLGTVTINEQKSVAIDGFVHGFQVIGLHITLDTARAGLPIGAEIQVATSQALIWR</sequence>
<organism evidence="2 3">
    <name type="scientific">Nocardioides pocheonensis</name>
    <dbReference type="NCBI Taxonomy" id="661485"/>
    <lineage>
        <taxon>Bacteria</taxon>
        <taxon>Bacillati</taxon>
        <taxon>Actinomycetota</taxon>
        <taxon>Actinomycetes</taxon>
        <taxon>Propionibacteriales</taxon>
        <taxon>Nocardioidaceae</taxon>
        <taxon>Nocardioides</taxon>
    </lineage>
</organism>
<gene>
    <name evidence="2" type="ORF">EFL26_13565</name>
</gene>
<accession>A0A3N0GNL7</accession>
<dbReference type="OrthoDB" id="3774957at2"/>
<keyword evidence="3" id="KW-1185">Reference proteome</keyword>
<name>A0A3N0GNL7_9ACTN</name>
<keyword evidence="1" id="KW-0732">Signal</keyword>
<protein>
    <recommendedName>
        <fullName evidence="4">DUF5666 domain-containing protein</fullName>
    </recommendedName>
</protein>